<dbReference type="GO" id="GO:0044341">
    <property type="term" value="P:sodium-dependent phosphate transport"/>
    <property type="evidence" value="ECO:0007669"/>
    <property type="project" value="InterPro"/>
</dbReference>
<evidence type="ECO:0000313" key="8">
    <source>
        <dbReference type="Proteomes" id="UP000008544"/>
    </source>
</evidence>
<evidence type="ECO:0000256" key="6">
    <source>
        <dbReference type="SAM" id="Phobius"/>
    </source>
</evidence>
<name>B1I5W1_DESAP</name>
<gene>
    <name evidence="7" type="ordered locus">Daud_1876</name>
</gene>
<evidence type="ECO:0000256" key="1">
    <source>
        <dbReference type="ARBA" id="ARBA00004651"/>
    </source>
</evidence>
<organism evidence="7 8">
    <name type="scientific">Desulforudis audaxviator (strain MP104C)</name>
    <dbReference type="NCBI Taxonomy" id="477974"/>
    <lineage>
        <taxon>Bacteria</taxon>
        <taxon>Bacillati</taxon>
        <taxon>Bacillota</taxon>
        <taxon>Clostridia</taxon>
        <taxon>Thermoanaerobacterales</taxon>
        <taxon>Candidatus Desulforudaceae</taxon>
        <taxon>Candidatus Desulforudis</taxon>
    </lineage>
</organism>
<dbReference type="NCBIfam" id="NF037997">
    <property type="entry name" value="Na_Pi_symport"/>
    <property type="match status" value="1"/>
</dbReference>
<evidence type="ECO:0000256" key="3">
    <source>
        <dbReference type="ARBA" id="ARBA00022692"/>
    </source>
</evidence>
<evidence type="ECO:0000256" key="5">
    <source>
        <dbReference type="ARBA" id="ARBA00023136"/>
    </source>
</evidence>
<accession>B1I5W1</accession>
<feature type="transmembrane region" description="Helical" evidence="6">
    <location>
        <begin position="261"/>
        <end position="281"/>
    </location>
</feature>
<comment type="subcellular location">
    <subcellularLocation>
        <location evidence="1">Cell membrane</location>
        <topology evidence="1">Multi-pass membrane protein</topology>
    </subcellularLocation>
</comment>
<dbReference type="PANTHER" id="PTHR10010">
    <property type="entry name" value="SOLUTE CARRIER FAMILY 34 SODIUM PHOSPHATE , MEMBER 2-RELATED"/>
    <property type="match status" value="1"/>
</dbReference>
<dbReference type="AlphaFoldDB" id="B1I5W1"/>
<protein>
    <submittedName>
        <fullName evidence="7">Na+/Pi-cotransporter</fullName>
    </submittedName>
</protein>
<sequence>MQGGLEHLARGKMRRALLRLAGTPFTAALTGLIITALVQSSTAVSVLTIGFVHARVLTLPQAIGIILGANVGTCLTVQLMSLDIGCAALPAAVAGSILWLAGRGTRVSSAGRALTGFGLIFLGLEALPLAFDPWAHEPWFVDLLSGLRGHYLGAAAAGAVVTGILHSSATSTGLIIALAREELLGLPTAVAFILGNNVGTCFTAILASLGSSPAGKKVALAHLLINLAGAAAVLPFTVQFAGLITATSPELPGQVAMAHTIFNAASSLAFLPFVHPFAAFLDRLVPCQS</sequence>
<evidence type="ECO:0000313" key="7">
    <source>
        <dbReference type="EMBL" id="ACA60369.1"/>
    </source>
</evidence>
<dbReference type="HOGENOM" id="CLU_050150_0_1_9"/>
<dbReference type="EMBL" id="CP000860">
    <property type="protein sequence ID" value="ACA60369.1"/>
    <property type="molecule type" value="Genomic_DNA"/>
</dbReference>
<dbReference type="Pfam" id="PF02690">
    <property type="entry name" value="Na_Pi_cotrans"/>
    <property type="match status" value="2"/>
</dbReference>
<keyword evidence="3 6" id="KW-0812">Transmembrane</keyword>
<dbReference type="GO" id="GO:0005436">
    <property type="term" value="F:sodium:phosphate symporter activity"/>
    <property type="evidence" value="ECO:0007669"/>
    <property type="project" value="InterPro"/>
</dbReference>
<dbReference type="STRING" id="477974.Daud_1876"/>
<evidence type="ECO:0000256" key="2">
    <source>
        <dbReference type="ARBA" id="ARBA00022475"/>
    </source>
</evidence>
<evidence type="ECO:0000256" key="4">
    <source>
        <dbReference type="ARBA" id="ARBA00022989"/>
    </source>
</evidence>
<dbReference type="eggNOG" id="COG1283">
    <property type="taxonomic scope" value="Bacteria"/>
</dbReference>
<dbReference type="PANTHER" id="PTHR10010:SF46">
    <property type="entry name" value="SODIUM-DEPENDENT PHOSPHATE TRANSPORT PROTEIN 2B"/>
    <property type="match status" value="1"/>
</dbReference>
<reference evidence="7 8" key="2">
    <citation type="journal article" date="2008" name="Science">
        <title>Environmental genomics reveals a single-species ecosystem deep within Earth.</title>
        <authorList>
            <person name="Chivian D."/>
            <person name="Brodie E.L."/>
            <person name="Alm E.J."/>
            <person name="Culley D.E."/>
            <person name="Dehal P.S."/>
            <person name="Desantis T.Z."/>
            <person name="Gihring T.M."/>
            <person name="Lapidus A."/>
            <person name="Lin L.H."/>
            <person name="Lowry S.R."/>
            <person name="Moser D.P."/>
            <person name="Richardson P.M."/>
            <person name="Southam G."/>
            <person name="Wanger G."/>
            <person name="Pratt L.M."/>
            <person name="Andersen G.L."/>
            <person name="Hazen T.C."/>
            <person name="Brockman F.J."/>
            <person name="Arkin A.P."/>
            <person name="Onstott T.C."/>
        </authorList>
    </citation>
    <scope>NUCLEOTIDE SEQUENCE [LARGE SCALE GENOMIC DNA]</scope>
    <source>
        <strain evidence="7 8">MP104C</strain>
    </source>
</reference>
<keyword evidence="5 6" id="KW-0472">Membrane</keyword>
<reference evidence="8" key="1">
    <citation type="submission" date="2007-10" db="EMBL/GenBank/DDBJ databases">
        <title>Complete sequence of chromosome of Desulforudis audaxviator MP104C.</title>
        <authorList>
            <person name="Copeland A."/>
            <person name="Lucas S."/>
            <person name="Lapidus A."/>
            <person name="Barry K."/>
            <person name="Glavina del Rio T."/>
            <person name="Dalin E."/>
            <person name="Tice H."/>
            <person name="Bruce D."/>
            <person name="Pitluck S."/>
            <person name="Lowry S.R."/>
            <person name="Larimer F."/>
            <person name="Land M.L."/>
            <person name="Hauser L."/>
            <person name="Kyrpides N."/>
            <person name="Ivanova N.N."/>
            <person name="Richardson P."/>
        </authorList>
    </citation>
    <scope>NUCLEOTIDE SEQUENCE [LARGE SCALE GENOMIC DNA]</scope>
    <source>
        <strain evidence="8">MP104C</strain>
    </source>
</reference>
<keyword evidence="4 6" id="KW-1133">Transmembrane helix</keyword>
<feature type="transmembrane region" description="Helical" evidence="6">
    <location>
        <begin position="151"/>
        <end position="178"/>
    </location>
</feature>
<dbReference type="InterPro" id="IPR003841">
    <property type="entry name" value="Na/Pi_transpt"/>
</dbReference>
<dbReference type="KEGG" id="dau:Daud_1876"/>
<dbReference type="GO" id="GO:0005886">
    <property type="term" value="C:plasma membrane"/>
    <property type="evidence" value="ECO:0007669"/>
    <property type="project" value="UniProtKB-SubCell"/>
</dbReference>
<proteinExistence type="predicted"/>
<feature type="transmembrane region" description="Helical" evidence="6">
    <location>
        <begin position="79"/>
        <end position="101"/>
    </location>
</feature>
<keyword evidence="8" id="KW-1185">Reference proteome</keyword>
<dbReference type="Proteomes" id="UP000008544">
    <property type="component" value="Chromosome"/>
</dbReference>
<keyword evidence="2" id="KW-1003">Cell membrane</keyword>
<feature type="transmembrane region" description="Helical" evidence="6">
    <location>
        <begin position="219"/>
        <end position="241"/>
    </location>
</feature>
<feature type="transmembrane region" description="Helical" evidence="6">
    <location>
        <begin position="113"/>
        <end position="131"/>
    </location>
</feature>
<feature type="transmembrane region" description="Helical" evidence="6">
    <location>
        <begin position="16"/>
        <end position="38"/>
    </location>
</feature>
<feature type="transmembrane region" description="Helical" evidence="6">
    <location>
        <begin position="184"/>
        <end position="207"/>
    </location>
</feature>